<comment type="caution">
    <text evidence="2">The sequence shown here is derived from an EMBL/GenBank/DDBJ whole genome shotgun (WGS) entry which is preliminary data.</text>
</comment>
<keyword evidence="3" id="KW-1185">Reference proteome</keyword>
<organism evidence="2 3">
    <name type="scientific">Methylobacterium frigidaeris</name>
    <dbReference type="NCBI Taxonomy" id="2038277"/>
    <lineage>
        <taxon>Bacteria</taxon>
        <taxon>Pseudomonadati</taxon>
        <taxon>Pseudomonadota</taxon>
        <taxon>Alphaproteobacteria</taxon>
        <taxon>Hyphomicrobiales</taxon>
        <taxon>Methylobacteriaceae</taxon>
        <taxon>Methylobacterium</taxon>
    </lineage>
</organism>
<feature type="region of interest" description="Disordered" evidence="1">
    <location>
        <begin position="33"/>
        <end position="53"/>
    </location>
</feature>
<reference evidence="2" key="2">
    <citation type="submission" date="2021-08" db="EMBL/GenBank/DDBJ databases">
        <authorList>
            <person name="Tani A."/>
            <person name="Ola A."/>
            <person name="Ogura Y."/>
            <person name="Katsura K."/>
            <person name="Hayashi T."/>
        </authorList>
    </citation>
    <scope>NUCLEOTIDE SEQUENCE</scope>
    <source>
        <strain evidence="2">JCM 32048</strain>
    </source>
</reference>
<reference evidence="2" key="1">
    <citation type="journal article" date="2016" name="Front. Microbiol.">
        <title>Genome Sequence of the Piezophilic, Mesophilic Sulfate-Reducing Bacterium Desulfovibrio indicus J2T.</title>
        <authorList>
            <person name="Cao J."/>
            <person name="Maignien L."/>
            <person name="Shao Z."/>
            <person name="Alain K."/>
            <person name="Jebbar M."/>
        </authorList>
    </citation>
    <scope>NUCLEOTIDE SEQUENCE</scope>
    <source>
        <strain evidence="2">JCM 32048</strain>
    </source>
</reference>
<dbReference type="EMBL" id="BPQJ01000042">
    <property type="protein sequence ID" value="GJD65553.1"/>
    <property type="molecule type" value="Genomic_DNA"/>
</dbReference>
<proteinExistence type="predicted"/>
<dbReference type="Proteomes" id="UP001055286">
    <property type="component" value="Unassembled WGS sequence"/>
</dbReference>
<accession>A0AA37HGQ2</accession>
<evidence type="ECO:0000313" key="3">
    <source>
        <dbReference type="Proteomes" id="UP001055286"/>
    </source>
</evidence>
<protein>
    <submittedName>
        <fullName evidence="2">Uncharacterized protein</fullName>
    </submittedName>
</protein>
<evidence type="ECO:0000313" key="2">
    <source>
        <dbReference type="EMBL" id="GJD65553.1"/>
    </source>
</evidence>
<dbReference type="AlphaFoldDB" id="A0AA37HGQ2"/>
<evidence type="ECO:0000256" key="1">
    <source>
        <dbReference type="SAM" id="MobiDB-lite"/>
    </source>
</evidence>
<name>A0AA37HGQ2_9HYPH</name>
<dbReference type="RefSeq" id="WP_238192977.1">
    <property type="nucleotide sequence ID" value="NZ_BPQJ01000042.1"/>
</dbReference>
<gene>
    <name evidence="2" type="ORF">MPEAHAMD_5748</name>
</gene>
<sequence length="53" mass="6125">MSTLLVEVSPWKVHFRWSWIVRDPVRLRTTKQFASVHNTRTQSPTGTSTRNAG</sequence>